<dbReference type="GO" id="GO:0009435">
    <property type="term" value="P:NAD+ biosynthetic process"/>
    <property type="evidence" value="ECO:0007669"/>
    <property type="project" value="UniProtKB-UniRule"/>
</dbReference>
<evidence type="ECO:0000256" key="11">
    <source>
        <dbReference type="HAMAP-Rule" id="MF_00244"/>
    </source>
</evidence>
<keyword evidence="5 11" id="KW-0808">Transferase</keyword>
<dbReference type="InterPro" id="IPR004821">
    <property type="entry name" value="Cyt_trans-like"/>
</dbReference>
<dbReference type="InterPro" id="IPR005248">
    <property type="entry name" value="NadD/NMNAT"/>
</dbReference>
<dbReference type="PANTHER" id="PTHR39321">
    <property type="entry name" value="NICOTINATE-NUCLEOTIDE ADENYLYLTRANSFERASE-RELATED"/>
    <property type="match status" value="1"/>
</dbReference>
<reference evidence="13 14" key="1">
    <citation type="submission" date="2018-07" db="EMBL/GenBank/DDBJ databases">
        <title>Genomic Encyclopedia of Type Strains, Phase IV (KMG-IV): sequencing the most valuable type-strain genomes for metagenomic binning, comparative biology and taxonomic classification.</title>
        <authorList>
            <person name="Goeker M."/>
        </authorList>
    </citation>
    <scope>NUCLEOTIDE SEQUENCE [LARGE SCALE GENOMIC DNA]</scope>
    <source>
        <strain evidence="13 14">DSM 101478</strain>
    </source>
</reference>
<dbReference type="InterPro" id="IPR014729">
    <property type="entry name" value="Rossmann-like_a/b/a_fold"/>
</dbReference>
<evidence type="ECO:0000256" key="3">
    <source>
        <dbReference type="ARBA" id="ARBA00009014"/>
    </source>
</evidence>
<feature type="domain" description="Cytidyltransferase-like" evidence="12">
    <location>
        <begin position="11"/>
        <end position="186"/>
    </location>
</feature>
<dbReference type="GO" id="GO:0005524">
    <property type="term" value="F:ATP binding"/>
    <property type="evidence" value="ECO:0007669"/>
    <property type="project" value="UniProtKB-KW"/>
</dbReference>
<dbReference type="Gene3D" id="3.40.50.620">
    <property type="entry name" value="HUPs"/>
    <property type="match status" value="1"/>
</dbReference>
<keyword evidence="9 11" id="KW-0520">NAD</keyword>
<dbReference type="CDD" id="cd02165">
    <property type="entry name" value="NMNAT"/>
    <property type="match status" value="1"/>
</dbReference>
<evidence type="ECO:0000259" key="12">
    <source>
        <dbReference type="Pfam" id="PF01467"/>
    </source>
</evidence>
<dbReference type="NCBIfam" id="TIGR00125">
    <property type="entry name" value="cyt_tran_rel"/>
    <property type="match status" value="1"/>
</dbReference>
<dbReference type="GO" id="GO:0004515">
    <property type="term" value="F:nicotinate-nucleotide adenylyltransferase activity"/>
    <property type="evidence" value="ECO:0007669"/>
    <property type="project" value="UniProtKB-UniRule"/>
</dbReference>
<dbReference type="AlphaFoldDB" id="A0A370QJV0"/>
<dbReference type="Proteomes" id="UP000255317">
    <property type="component" value="Unassembled WGS sequence"/>
</dbReference>
<gene>
    <name evidence="11" type="primary">nadD</name>
    <name evidence="13" type="ORF">C8D94_101523</name>
</gene>
<evidence type="ECO:0000256" key="8">
    <source>
        <dbReference type="ARBA" id="ARBA00022840"/>
    </source>
</evidence>
<evidence type="ECO:0000256" key="6">
    <source>
        <dbReference type="ARBA" id="ARBA00022695"/>
    </source>
</evidence>
<protein>
    <recommendedName>
        <fullName evidence="11">Probable nicotinate-nucleotide adenylyltransferase</fullName>
        <ecNumber evidence="11">2.7.7.18</ecNumber>
    </recommendedName>
    <alternativeName>
        <fullName evidence="11">Deamido-NAD(+) diphosphorylase</fullName>
    </alternativeName>
    <alternativeName>
        <fullName evidence="11">Deamido-NAD(+) pyrophosphorylase</fullName>
    </alternativeName>
    <alternativeName>
        <fullName evidence="11">Nicotinate mononucleotide adenylyltransferase</fullName>
        <shortName evidence="11">NaMN adenylyltransferase</shortName>
    </alternativeName>
</protein>
<dbReference type="Pfam" id="PF01467">
    <property type="entry name" value="CTP_transf_like"/>
    <property type="match status" value="1"/>
</dbReference>
<dbReference type="RefSeq" id="WP_115122330.1">
    <property type="nucleotide sequence ID" value="NZ_QRAO01000001.1"/>
</dbReference>
<evidence type="ECO:0000256" key="1">
    <source>
        <dbReference type="ARBA" id="ARBA00002324"/>
    </source>
</evidence>
<dbReference type="OrthoDB" id="5295945at2"/>
<evidence type="ECO:0000313" key="14">
    <source>
        <dbReference type="Proteomes" id="UP000255317"/>
    </source>
</evidence>
<comment type="function">
    <text evidence="1 11">Catalyzes the reversible adenylation of nicotinate mononucleotide (NaMN) to nicotinic acid adenine dinucleotide (NaAD).</text>
</comment>
<dbReference type="EC" id="2.7.7.18" evidence="11"/>
<dbReference type="SUPFAM" id="SSF52374">
    <property type="entry name" value="Nucleotidylyl transferase"/>
    <property type="match status" value="1"/>
</dbReference>
<proteinExistence type="inferred from homology"/>
<dbReference type="UniPathway" id="UPA00253">
    <property type="reaction ID" value="UER00332"/>
</dbReference>
<sequence length="213" mass="24694">MSPKKNKKIGLYFGTFNPIHVGHLTIANHMVEFGGLDEVWMVVTPHNPHKKKSTLLDNHHRIAMVDIALEEYPKIKSSKVEFDLPQPNYTVNTLAVLDEKYPRQQFCLIMGEDNLKNLHKWKNYEVILDRYEIFVYPRVNTPLAPLKGETTGKSHPEGAKGVSAEHPTIRLVKAPIMELSSTFIRKAIKEDKNIRPMLPQNVWEYLDEMNFYR</sequence>
<accession>A0A370QJV0</accession>
<comment type="similarity">
    <text evidence="3 11">Belongs to the NadD family.</text>
</comment>
<comment type="caution">
    <text evidence="13">The sequence shown here is derived from an EMBL/GenBank/DDBJ whole genome shotgun (WGS) entry which is preliminary data.</text>
</comment>
<keyword evidence="14" id="KW-1185">Reference proteome</keyword>
<evidence type="ECO:0000256" key="5">
    <source>
        <dbReference type="ARBA" id="ARBA00022679"/>
    </source>
</evidence>
<evidence type="ECO:0000256" key="7">
    <source>
        <dbReference type="ARBA" id="ARBA00022741"/>
    </source>
</evidence>
<evidence type="ECO:0000313" key="13">
    <source>
        <dbReference type="EMBL" id="RDK88648.1"/>
    </source>
</evidence>
<keyword evidence="8 11" id="KW-0067">ATP-binding</keyword>
<name>A0A370QJV0_9FLAO</name>
<comment type="pathway">
    <text evidence="2 11">Cofactor biosynthesis; NAD(+) biosynthesis; deamido-NAD(+) from nicotinate D-ribonucleotide: step 1/1.</text>
</comment>
<organism evidence="13 14">
    <name type="scientific">Marinirhabdus gelatinilytica</name>
    <dbReference type="NCBI Taxonomy" id="1703343"/>
    <lineage>
        <taxon>Bacteria</taxon>
        <taxon>Pseudomonadati</taxon>
        <taxon>Bacteroidota</taxon>
        <taxon>Flavobacteriia</taxon>
        <taxon>Flavobacteriales</taxon>
        <taxon>Flavobacteriaceae</taxon>
    </lineage>
</organism>
<dbReference type="NCBIfam" id="TIGR00482">
    <property type="entry name" value="nicotinate (nicotinamide) nucleotide adenylyltransferase"/>
    <property type="match status" value="1"/>
</dbReference>
<evidence type="ECO:0000256" key="2">
    <source>
        <dbReference type="ARBA" id="ARBA00005019"/>
    </source>
</evidence>
<comment type="catalytic activity">
    <reaction evidence="10 11">
        <text>nicotinate beta-D-ribonucleotide + ATP + H(+) = deamido-NAD(+) + diphosphate</text>
        <dbReference type="Rhea" id="RHEA:22860"/>
        <dbReference type="ChEBI" id="CHEBI:15378"/>
        <dbReference type="ChEBI" id="CHEBI:30616"/>
        <dbReference type="ChEBI" id="CHEBI:33019"/>
        <dbReference type="ChEBI" id="CHEBI:57502"/>
        <dbReference type="ChEBI" id="CHEBI:58437"/>
        <dbReference type="EC" id="2.7.7.18"/>
    </reaction>
</comment>
<evidence type="ECO:0000256" key="9">
    <source>
        <dbReference type="ARBA" id="ARBA00023027"/>
    </source>
</evidence>
<evidence type="ECO:0000256" key="10">
    <source>
        <dbReference type="ARBA" id="ARBA00048721"/>
    </source>
</evidence>
<evidence type="ECO:0000256" key="4">
    <source>
        <dbReference type="ARBA" id="ARBA00022642"/>
    </source>
</evidence>
<dbReference type="HAMAP" id="MF_00244">
    <property type="entry name" value="NaMN_adenylyltr"/>
    <property type="match status" value="1"/>
</dbReference>
<keyword evidence="7 11" id="KW-0547">Nucleotide-binding</keyword>
<keyword evidence="4 11" id="KW-0662">Pyridine nucleotide biosynthesis</keyword>
<dbReference type="EMBL" id="QRAO01000001">
    <property type="protein sequence ID" value="RDK88648.1"/>
    <property type="molecule type" value="Genomic_DNA"/>
</dbReference>
<keyword evidence="6 11" id="KW-0548">Nucleotidyltransferase</keyword>
<dbReference type="PANTHER" id="PTHR39321:SF3">
    <property type="entry name" value="PHOSPHOPANTETHEINE ADENYLYLTRANSFERASE"/>
    <property type="match status" value="1"/>
</dbReference>